<keyword evidence="5 6" id="KW-0472">Membrane</keyword>
<dbReference type="InterPro" id="IPR005899">
    <property type="entry name" value="Na_pump_deCOase"/>
</dbReference>
<evidence type="ECO:0000313" key="7">
    <source>
        <dbReference type="EMBL" id="HGU40330.1"/>
    </source>
</evidence>
<dbReference type="GO" id="GO:0005886">
    <property type="term" value="C:plasma membrane"/>
    <property type="evidence" value="ECO:0007669"/>
    <property type="project" value="UniProtKB-SubCell"/>
</dbReference>
<dbReference type="AlphaFoldDB" id="A0A7C5VL03"/>
<protein>
    <submittedName>
        <fullName evidence="7">Oxaloacetate decarboxylase, gamma chain</fullName>
    </submittedName>
</protein>
<proteinExistence type="predicted"/>
<dbReference type="GO" id="GO:0036376">
    <property type="term" value="P:sodium ion export across plasma membrane"/>
    <property type="evidence" value="ECO:0007669"/>
    <property type="project" value="InterPro"/>
</dbReference>
<evidence type="ECO:0000256" key="2">
    <source>
        <dbReference type="ARBA" id="ARBA00022475"/>
    </source>
</evidence>
<keyword evidence="3 6" id="KW-0812">Transmembrane</keyword>
<dbReference type="GO" id="GO:0015081">
    <property type="term" value="F:sodium ion transmembrane transporter activity"/>
    <property type="evidence" value="ECO:0007669"/>
    <property type="project" value="InterPro"/>
</dbReference>
<evidence type="ECO:0000256" key="3">
    <source>
        <dbReference type="ARBA" id="ARBA00022692"/>
    </source>
</evidence>
<evidence type="ECO:0000256" key="5">
    <source>
        <dbReference type="ARBA" id="ARBA00023136"/>
    </source>
</evidence>
<feature type="transmembrane region" description="Helical" evidence="6">
    <location>
        <begin position="6"/>
        <end position="28"/>
    </location>
</feature>
<evidence type="ECO:0000256" key="4">
    <source>
        <dbReference type="ARBA" id="ARBA00022989"/>
    </source>
</evidence>
<evidence type="ECO:0000256" key="1">
    <source>
        <dbReference type="ARBA" id="ARBA00004236"/>
    </source>
</evidence>
<keyword evidence="4 6" id="KW-1133">Transmembrane helix</keyword>
<reference evidence="7" key="1">
    <citation type="journal article" date="2020" name="mSystems">
        <title>Genome- and Community-Level Interaction Insights into Carbon Utilization and Element Cycling Functions of Hydrothermarchaeota in Hydrothermal Sediment.</title>
        <authorList>
            <person name="Zhou Z."/>
            <person name="Liu Y."/>
            <person name="Xu W."/>
            <person name="Pan J."/>
            <person name="Luo Z.H."/>
            <person name="Li M."/>
        </authorList>
    </citation>
    <scope>NUCLEOTIDE SEQUENCE [LARGE SCALE GENOMIC DNA]</scope>
    <source>
        <strain evidence="7">SpSt-609</strain>
    </source>
</reference>
<accession>A0A7C5VL03</accession>
<sequence length="132" mass="15035">MAEPNELSITIVGVTTVFIVFVILYIVFKIFEYLGVSKGKKVRLPKSEEGIKTPDIGGKSVERFENESKTSIQTSSEDEEIAAVIAVVYAYIGTNVRVRAVKRVLRPQNRGVKGLRDWQEWRNYGWRGGNRW</sequence>
<comment type="caution">
    <text evidence="7">The sequence shown here is derived from an EMBL/GenBank/DDBJ whole genome shotgun (WGS) entry which is preliminary data.</text>
</comment>
<keyword evidence="2" id="KW-1003">Cell membrane</keyword>
<organism evidence="7">
    <name type="scientific">Fervidobacterium thailandense</name>
    <dbReference type="NCBI Taxonomy" id="1008305"/>
    <lineage>
        <taxon>Bacteria</taxon>
        <taxon>Thermotogati</taxon>
        <taxon>Thermotogota</taxon>
        <taxon>Thermotogae</taxon>
        <taxon>Thermotogales</taxon>
        <taxon>Fervidobacteriaceae</taxon>
        <taxon>Fervidobacterium</taxon>
    </lineage>
</organism>
<comment type="subcellular location">
    <subcellularLocation>
        <location evidence="1">Cell membrane</location>
    </subcellularLocation>
</comment>
<dbReference type="EMBL" id="DSZY01000017">
    <property type="protein sequence ID" value="HGU40330.1"/>
    <property type="molecule type" value="Genomic_DNA"/>
</dbReference>
<name>A0A7C5VL03_9BACT</name>
<dbReference type="Pfam" id="PF04277">
    <property type="entry name" value="OAD_gamma"/>
    <property type="match status" value="1"/>
</dbReference>
<gene>
    <name evidence="7" type="ORF">ENT77_03930</name>
</gene>
<evidence type="ECO:0000256" key="6">
    <source>
        <dbReference type="SAM" id="Phobius"/>
    </source>
</evidence>